<dbReference type="SUPFAM" id="SSF89028">
    <property type="entry name" value="Cobalamin adenosyltransferase-like"/>
    <property type="match status" value="1"/>
</dbReference>
<dbReference type="OrthoDB" id="9778896at2"/>
<dbReference type="PANTHER" id="PTHR12213">
    <property type="entry name" value="CORRINOID ADENOSYLTRANSFERASE"/>
    <property type="match status" value="1"/>
</dbReference>
<dbReference type="GO" id="GO:0009236">
    <property type="term" value="P:cobalamin biosynthetic process"/>
    <property type="evidence" value="ECO:0007669"/>
    <property type="project" value="UniProtKB-UniRule"/>
</dbReference>
<dbReference type="InterPro" id="IPR029499">
    <property type="entry name" value="PduO-typ"/>
</dbReference>
<evidence type="ECO:0000256" key="6">
    <source>
        <dbReference type="ARBA" id="ARBA00022679"/>
    </source>
</evidence>
<evidence type="ECO:0000256" key="10">
    <source>
        <dbReference type="ARBA" id="ARBA00033334"/>
    </source>
</evidence>
<evidence type="ECO:0000256" key="7">
    <source>
        <dbReference type="ARBA" id="ARBA00022741"/>
    </source>
</evidence>
<dbReference type="STRING" id="1122184.SAMN02745176_01079"/>
<dbReference type="Gene3D" id="1.20.1200.10">
    <property type="entry name" value="Cobalamin adenosyltransferase-like"/>
    <property type="match status" value="1"/>
</dbReference>
<evidence type="ECO:0000256" key="14">
    <source>
        <dbReference type="RuleBase" id="RU366026"/>
    </source>
</evidence>
<evidence type="ECO:0000313" key="17">
    <source>
        <dbReference type="Proteomes" id="UP000184442"/>
    </source>
</evidence>
<evidence type="ECO:0000256" key="1">
    <source>
        <dbReference type="ARBA" id="ARBA00005121"/>
    </source>
</evidence>
<evidence type="ECO:0000256" key="13">
    <source>
        <dbReference type="ARBA" id="ARBA00048692"/>
    </source>
</evidence>
<keyword evidence="6 14" id="KW-0808">Transferase</keyword>
<dbReference type="EMBL" id="FQZS01000006">
    <property type="protein sequence ID" value="SHI69828.1"/>
    <property type="molecule type" value="Genomic_DNA"/>
</dbReference>
<dbReference type="AlphaFoldDB" id="A0A1M6D9X9"/>
<evidence type="ECO:0000256" key="3">
    <source>
        <dbReference type="ARBA" id="ARBA00012454"/>
    </source>
</evidence>
<accession>A0A1M6D9X9</accession>
<comment type="catalytic activity">
    <reaction evidence="13 14">
        <text>2 cob(II)alamin + reduced [electron-transfer flavoprotein] + 2 ATP = 2 adenosylcob(III)alamin + 2 triphosphate + oxidized [electron-transfer flavoprotein] + 3 H(+)</text>
        <dbReference type="Rhea" id="RHEA:28671"/>
        <dbReference type="Rhea" id="RHEA-COMP:10685"/>
        <dbReference type="Rhea" id="RHEA-COMP:10686"/>
        <dbReference type="ChEBI" id="CHEBI:15378"/>
        <dbReference type="ChEBI" id="CHEBI:16304"/>
        <dbReference type="ChEBI" id="CHEBI:18036"/>
        <dbReference type="ChEBI" id="CHEBI:18408"/>
        <dbReference type="ChEBI" id="CHEBI:30616"/>
        <dbReference type="ChEBI" id="CHEBI:57692"/>
        <dbReference type="ChEBI" id="CHEBI:58307"/>
        <dbReference type="EC" id="2.5.1.17"/>
    </reaction>
</comment>
<evidence type="ECO:0000313" key="16">
    <source>
        <dbReference type="EMBL" id="SHI69828.1"/>
    </source>
</evidence>
<keyword evidence="5 14" id="KW-0169">Cobalamin biosynthesis</keyword>
<dbReference type="GO" id="GO:0005524">
    <property type="term" value="F:ATP binding"/>
    <property type="evidence" value="ECO:0007669"/>
    <property type="project" value="UniProtKB-UniRule"/>
</dbReference>
<comment type="pathway">
    <text evidence="1 14">Cofactor biosynthesis; adenosylcobalamin biosynthesis; adenosylcobalamin from cob(II)yrinate a,c-diamide: step 2/7.</text>
</comment>
<name>A0A1M6D9X9_9FIRM</name>
<comment type="catalytic activity">
    <reaction evidence="12 14">
        <text>2 cob(II)yrinate a,c diamide + reduced [electron-transfer flavoprotein] + 2 ATP = 2 adenosylcob(III)yrinate a,c-diamide + 2 triphosphate + oxidized [electron-transfer flavoprotein] + 3 H(+)</text>
        <dbReference type="Rhea" id="RHEA:11528"/>
        <dbReference type="Rhea" id="RHEA-COMP:10685"/>
        <dbReference type="Rhea" id="RHEA-COMP:10686"/>
        <dbReference type="ChEBI" id="CHEBI:15378"/>
        <dbReference type="ChEBI" id="CHEBI:18036"/>
        <dbReference type="ChEBI" id="CHEBI:30616"/>
        <dbReference type="ChEBI" id="CHEBI:57692"/>
        <dbReference type="ChEBI" id="CHEBI:58307"/>
        <dbReference type="ChEBI" id="CHEBI:58503"/>
        <dbReference type="ChEBI" id="CHEBI:58537"/>
        <dbReference type="EC" id="2.5.1.17"/>
    </reaction>
</comment>
<comment type="similarity">
    <text evidence="2 14">Belongs to the Cob(I)alamin adenosyltransferase family.</text>
</comment>
<evidence type="ECO:0000256" key="5">
    <source>
        <dbReference type="ARBA" id="ARBA00022573"/>
    </source>
</evidence>
<dbReference type="RefSeq" id="WP_073025205.1">
    <property type="nucleotide sequence ID" value="NZ_FQZS01000006.1"/>
</dbReference>
<dbReference type="InterPro" id="IPR036451">
    <property type="entry name" value="CblAdoTrfase-like_sf"/>
</dbReference>
<dbReference type="Pfam" id="PF01923">
    <property type="entry name" value="Cob_adeno_trans"/>
    <property type="match status" value="1"/>
</dbReference>
<proteinExistence type="inferred from homology"/>
<keyword evidence="8 14" id="KW-0067">ATP-binding</keyword>
<reference evidence="16 17" key="1">
    <citation type="submission" date="2016-11" db="EMBL/GenBank/DDBJ databases">
        <authorList>
            <person name="Jaros S."/>
            <person name="Januszkiewicz K."/>
            <person name="Wedrychowicz H."/>
        </authorList>
    </citation>
    <scope>NUCLEOTIDE SEQUENCE [LARGE SCALE GENOMIC DNA]</scope>
    <source>
        <strain evidence="16 17">DSM 19022</strain>
    </source>
</reference>
<evidence type="ECO:0000259" key="15">
    <source>
        <dbReference type="Pfam" id="PF01923"/>
    </source>
</evidence>
<evidence type="ECO:0000256" key="9">
    <source>
        <dbReference type="ARBA" id="ARBA00031529"/>
    </source>
</evidence>
<keyword evidence="7 14" id="KW-0547">Nucleotide-binding</keyword>
<evidence type="ECO:0000256" key="11">
    <source>
        <dbReference type="ARBA" id="ARBA00033354"/>
    </source>
</evidence>
<dbReference type="UniPathway" id="UPA00148">
    <property type="reaction ID" value="UER00233"/>
</dbReference>
<dbReference type="GO" id="GO:0008817">
    <property type="term" value="F:corrinoid adenosyltransferase activity"/>
    <property type="evidence" value="ECO:0007669"/>
    <property type="project" value="UniProtKB-UniRule"/>
</dbReference>
<evidence type="ECO:0000256" key="8">
    <source>
        <dbReference type="ARBA" id="ARBA00022840"/>
    </source>
</evidence>
<sequence>MKIYTKTGDKGKTSLYDNTRVDKDSIRVDCYGTIDELNCSLGFAKNFVDNDEIVEEINKIQRMLFNVAGELATMDGSKFPHPVKEEDVEYLEKLIDNFMGRANNIPKFILPGSSKASGALHMARTICRRAERRIITLSKEETVSPVLMKYVNRLSDAIYAMARFLEDEVVLVEFDK</sequence>
<dbReference type="EC" id="2.5.1.17" evidence="3 14"/>
<feature type="domain" description="Cobalamin adenosyltransferase-like" evidence="15">
    <location>
        <begin position="3"/>
        <end position="164"/>
    </location>
</feature>
<dbReference type="InterPro" id="IPR016030">
    <property type="entry name" value="CblAdoTrfase-like"/>
</dbReference>
<organism evidence="16 17">
    <name type="scientific">Lutispora thermophila DSM 19022</name>
    <dbReference type="NCBI Taxonomy" id="1122184"/>
    <lineage>
        <taxon>Bacteria</taxon>
        <taxon>Bacillati</taxon>
        <taxon>Bacillota</taxon>
        <taxon>Clostridia</taxon>
        <taxon>Lutisporales</taxon>
        <taxon>Lutisporaceae</taxon>
        <taxon>Lutispora</taxon>
    </lineage>
</organism>
<dbReference type="Proteomes" id="UP000184442">
    <property type="component" value="Unassembled WGS sequence"/>
</dbReference>
<keyword evidence="17" id="KW-1185">Reference proteome</keyword>
<dbReference type="PANTHER" id="PTHR12213:SF0">
    <property type="entry name" value="CORRINOID ADENOSYLTRANSFERASE MMAB"/>
    <property type="match status" value="1"/>
</dbReference>
<protein>
    <recommendedName>
        <fullName evidence="4 14">Corrinoid adenosyltransferase</fullName>
        <ecNumber evidence="3 14">2.5.1.17</ecNumber>
    </recommendedName>
    <alternativeName>
        <fullName evidence="9 14">Cob(II)alamin adenosyltransferase</fullName>
    </alternativeName>
    <alternativeName>
        <fullName evidence="11 14">Cob(II)yrinic acid a,c-diamide adenosyltransferase</fullName>
    </alternativeName>
    <alternativeName>
        <fullName evidence="10 14">Cobinamide/cobalamin adenosyltransferase</fullName>
    </alternativeName>
</protein>
<dbReference type="NCBIfam" id="TIGR00636">
    <property type="entry name" value="PduO_Nterm"/>
    <property type="match status" value="1"/>
</dbReference>
<evidence type="ECO:0000256" key="4">
    <source>
        <dbReference type="ARBA" id="ARBA00020963"/>
    </source>
</evidence>
<evidence type="ECO:0000256" key="2">
    <source>
        <dbReference type="ARBA" id="ARBA00007487"/>
    </source>
</evidence>
<evidence type="ECO:0000256" key="12">
    <source>
        <dbReference type="ARBA" id="ARBA00048555"/>
    </source>
</evidence>
<gene>
    <name evidence="16" type="ORF">SAMN02745176_01079</name>
</gene>